<evidence type="ECO:0000313" key="2">
    <source>
        <dbReference type="EMBL" id="GLW75468.1"/>
    </source>
</evidence>
<proteinExistence type="predicted"/>
<reference evidence="2" key="1">
    <citation type="submission" date="2023-02" db="EMBL/GenBank/DDBJ databases">
        <title>Kitasatospora phosalacinea NBRC 14627.</title>
        <authorList>
            <person name="Ichikawa N."/>
            <person name="Sato H."/>
            <person name="Tonouchi N."/>
        </authorList>
    </citation>
    <scope>NUCLEOTIDE SEQUENCE</scope>
    <source>
        <strain evidence="2">NBRC 14627</strain>
    </source>
</reference>
<gene>
    <name evidence="2" type="ORF">Kpho02_77650</name>
</gene>
<evidence type="ECO:0000256" key="1">
    <source>
        <dbReference type="SAM" id="MobiDB-lite"/>
    </source>
</evidence>
<organism evidence="2 3">
    <name type="scientific">Kitasatospora phosalacinea</name>
    <dbReference type="NCBI Taxonomy" id="2065"/>
    <lineage>
        <taxon>Bacteria</taxon>
        <taxon>Bacillati</taxon>
        <taxon>Actinomycetota</taxon>
        <taxon>Actinomycetes</taxon>
        <taxon>Kitasatosporales</taxon>
        <taxon>Streptomycetaceae</taxon>
        <taxon>Kitasatospora</taxon>
    </lineage>
</organism>
<feature type="compositionally biased region" description="Basic residues" evidence="1">
    <location>
        <begin position="74"/>
        <end position="91"/>
    </location>
</feature>
<dbReference type="RefSeq" id="WP_285740991.1">
    <property type="nucleotide sequence ID" value="NZ_BSSA01000068.1"/>
</dbReference>
<evidence type="ECO:0000313" key="3">
    <source>
        <dbReference type="Proteomes" id="UP001165041"/>
    </source>
</evidence>
<dbReference type="AlphaFoldDB" id="A0A9W6V6M9"/>
<name>A0A9W6V6M9_9ACTN</name>
<feature type="region of interest" description="Disordered" evidence="1">
    <location>
        <begin position="70"/>
        <end position="116"/>
    </location>
</feature>
<feature type="compositionally biased region" description="Low complexity" evidence="1">
    <location>
        <begin position="92"/>
        <end position="108"/>
    </location>
</feature>
<sequence>MLRDPGADVPLLLVEADRDNESAGELAEKLTGYRAWCELPAEGALKAEFADSLRARGARTHELRLWRARYLATGRKRPRPGTKPPPRRRSASRPGASTSASRPAAAASKPQHSTAVDGEPHLALAAQRTVAFPVGLGEPDLAEPFGALTARVWRGRSDLVALHRAGQRTGWVQHGLPGLVDGHLILDAADHEPLLATDARQAAELLHLALRQRLI</sequence>
<protein>
    <submittedName>
        <fullName evidence="2">Uncharacterized protein</fullName>
    </submittedName>
</protein>
<dbReference type="Proteomes" id="UP001165041">
    <property type="component" value="Unassembled WGS sequence"/>
</dbReference>
<dbReference type="EMBL" id="BSSA01000068">
    <property type="protein sequence ID" value="GLW75468.1"/>
    <property type="molecule type" value="Genomic_DNA"/>
</dbReference>
<accession>A0A9W6V6M9</accession>
<comment type="caution">
    <text evidence="2">The sequence shown here is derived from an EMBL/GenBank/DDBJ whole genome shotgun (WGS) entry which is preliminary data.</text>
</comment>